<dbReference type="OrthoDB" id="3801596at2759"/>
<feature type="region of interest" description="Disordered" evidence="1">
    <location>
        <begin position="230"/>
        <end position="249"/>
    </location>
</feature>
<evidence type="ECO:0000313" key="3">
    <source>
        <dbReference type="Proteomes" id="UP000800097"/>
    </source>
</evidence>
<feature type="region of interest" description="Disordered" evidence="1">
    <location>
        <begin position="153"/>
        <end position="212"/>
    </location>
</feature>
<proteinExistence type="predicted"/>
<organism evidence="2 3">
    <name type="scientific">Westerdykella ornata</name>
    <dbReference type="NCBI Taxonomy" id="318751"/>
    <lineage>
        <taxon>Eukaryota</taxon>
        <taxon>Fungi</taxon>
        <taxon>Dikarya</taxon>
        <taxon>Ascomycota</taxon>
        <taxon>Pezizomycotina</taxon>
        <taxon>Dothideomycetes</taxon>
        <taxon>Pleosporomycetidae</taxon>
        <taxon>Pleosporales</taxon>
        <taxon>Sporormiaceae</taxon>
        <taxon>Westerdykella</taxon>
    </lineage>
</organism>
<sequence>MANNDEVARAYAEFLGGSAPAPARPPDNASAPGTAGAVASPYGFGYGYPGYGYGYGWPNYYYPVSQAAPGAPGTAAAAVPPAAQSTALVPVLPVAPTPHSTAPSATPTAPVFYTFPLQPVPEAAGGASTATVVEKSGLPIYTNGWQYVEPPSQTTAMVPSAKIPDPPPARPPWPRVPDPPPARPPFPPPPGMSSRATLGSESSRSLSGNVFHEREREHWKSYEYEYPPPERRYRASSPPPPPPGPPAPGSTPVLLCHTCSICGQMRSAAFHRSHPVVPGKPVIEGVCRRCKKKGYSTSASYSRRHEDESLTKVTRIRRCIADEPCDWPDRDEDDGYYRTERERSKYTAYETEEAFVDEGRGRPRVRTEVQSRHNVGLGILPQVVKDVKRVMRVASESPPRRIYTLRERGRRRERSVASPSFDPPRRFMEPVNAHRVEEEQPPRPPMRRRARSISPVPYRGREEHYEREAAVDRVASHREVYRSMSPPSPPVVSRRARSPSRGILKTTDLDRETSYRRRMSVPTDGGIESTTVEIGGPKVTLVHRSIRPTTRVTEVPETGHGDENSERGFKYRSRHRDGGDYYSRADYFEERHNHRRGVAPPQGRPYLEEPLSPLPPPGRLVSPSPPAREFERLSVRYVSPRGRSRSRSSEPHRFPLDYRHISASPRMDSAPPLPPPTAPMPEERGQDGTRGRGKERESDRERLHMTYRRSESNTRRGRSRPPAPLSSVDSEEDMDMDRVRTGYRTVRVRTLSPPLLPRARPRRNISPQEFSPAGAPGPSGGGMAFESKGGRAYGDGLKEKGRRRDWEEVTVSGSERGRDSGRDEGRKEEVVEVRTWRGRDEDGKPVTWVEERRVVS</sequence>
<dbReference type="RefSeq" id="XP_033655708.1">
    <property type="nucleotide sequence ID" value="XM_033799653.1"/>
</dbReference>
<feature type="compositionally biased region" description="Basic and acidic residues" evidence="1">
    <location>
        <begin position="815"/>
        <end position="831"/>
    </location>
</feature>
<evidence type="ECO:0000313" key="2">
    <source>
        <dbReference type="EMBL" id="KAF2278169.1"/>
    </source>
</evidence>
<feature type="compositionally biased region" description="Pro residues" evidence="1">
    <location>
        <begin position="237"/>
        <end position="249"/>
    </location>
</feature>
<feature type="compositionally biased region" description="Basic and acidic residues" evidence="1">
    <location>
        <begin position="647"/>
        <end position="660"/>
    </location>
</feature>
<feature type="compositionally biased region" description="Pro residues" evidence="1">
    <location>
        <begin position="612"/>
        <end position="626"/>
    </location>
</feature>
<feature type="region of interest" description="Disordered" evidence="1">
    <location>
        <begin position="552"/>
        <end position="576"/>
    </location>
</feature>
<dbReference type="EMBL" id="ML986488">
    <property type="protein sequence ID" value="KAF2278169.1"/>
    <property type="molecule type" value="Genomic_DNA"/>
</dbReference>
<dbReference type="GO" id="GO:0030041">
    <property type="term" value="P:actin filament polymerization"/>
    <property type="evidence" value="ECO:0007669"/>
    <property type="project" value="TreeGrafter"/>
</dbReference>
<feature type="compositionally biased region" description="Polar residues" evidence="1">
    <location>
        <begin position="194"/>
        <end position="208"/>
    </location>
</feature>
<feature type="compositionally biased region" description="Basic and acidic residues" evidence="1">
    <location>
        <begin position="796"/>
        <end position="807"/>
    </location>
</feature>
<feature type="compositionally biased region" description="Basic and acidic residues" evidence="1">
    <location>
        <begin position="681"/>
        <end position="714"/>
    </location>
</feature>
<gene>
    <name evidence="2" type="ORF">EI97DRAFT_440679</name>
</gene>
<feature type="region of interest" description="Disordered" evidence="1">
    <location>
        <begin position="406"/>
        <end position="427"/>
    </location>
</feature>
<keyword evidence="3" id="KW-1185">Reference proteome</keyword>
<accession>A0A6A6JT51</accession>
<feature type="region of interest" description="Disordered" evidence="1">
    <location>
        <begin position="478"/>
        <end position="499"/>
    </location>
</feature>
<feature type="region of interest" description="Disordered" evidence="1">
    <location>
        <begin position="639"/>
        <end position="831"/>
    </location>
</feature>
<dbReference type="Proteomes" id="UP000800097">
    <property type="component" value="Unassembled WGS sequence"/>
</dbReference>
<dbReference type="PANTHER" id="PTHR45691">
    <property type="entry name" value="PROTEIN DIAPHANOUS"/>
    <property type="match status" value="1"/>
</dbReference>
<evidence type="ECO:0000256" key="1">
    <source>
        <dbReference type="SAM" id="MobiDB-lite"/>
    </source>
</evidence>
<dbReference type="PANTHER" id="PTHR45691:SF6">
    <property type="entry name" value="PROTEIN DIAPHANOUS"/>
    <property type="match status" value="1"/>
</dbReference>
<dbReference type="GO" id="GO:0005884">
    <property type="term" value="C:actin filament"/>
    <property type="evidence" value="ECO:0007669"/>
    <property type="project" value="TreeGrafter"/>
</dbReference>
<protein>
    <submittedName>
        <fullName evidence="2">Uncharacterized protein</fullName>
    </submittedName>
</protein>
<feature type="region of interest" description="Disordered" evidence="1">
    <location>
        <begin position="592"/>
        <end position="627"/>
    </location>
</feature>
<dbReference type="AlphaFoldDB" id="A0A6A6JT51"/>
<dbReference type="GeneID" id="54552828"/>
<feature type="compositionally biased region" description="Pro residues" evidence="1">
    <location>
        <begin position="164"/>
        <end position="191"/>
    </location>
</feature>
<feature type="compositionally biased region" description="Basic and acidic residues" evidence="1">
    <location>
        <begin position="557"/>
        <end position="569"/>
    </location>
</feature>
<reference evidence="2" key="1">
    <citation type="journal article" date="2020" name="Stud. Mycol.">
        <title>101 Dothideomycetes genomes: a test case for predicting lifestyles and emergence of pathogens.</title>
        <authorList>
            <person name="Haridas S."/>
            <person name="Albert R."/>
            <person name="Binder M."/>
            <person name="Bloem J."/>
            <person name="Labutti K."/>
            <person name="Salamov A."/>
            <person name="Andreopoulos B."/>
            <person name="Baker S."/>
            <person name="Barry K."/>
            <person name="Bills G."/>
            <person name="Bluhm B."/>
            <person name="Cannon C."/>
            <person name="Castanera R."/>
            <person name="Culley D."/>
            <person name="Daum C."/>
            <person name="Ezra D."/>
            <person name="Gonzalez J."/>
            <person name="Henrissat B."/>
            <person name="Kuo A."/>
            <person name="Liang C."/>
            <person name="Lipzen A."/>
            <person name="Lutzoni F."/>
            <person name="Magnuson J."/>
            <person name="Mondo S."/>
            <person name="Nolan M."/>
            <person name="Ohm R."/>
            <person name="Pangilinan J."/>
            <person name="Park H.-J."/>
            <person name="Ramirez L."/>
            <person name="Alfaro M."/>
            <person name="Sun H."/>
            <person name="Tritt A."/>
            <person name="Yoshinaga Y."/>
            <person name="Zwiers L.-H."/>
            <person name="Turgeon B."/>
            <person name="Goodwin S."/>
            <person name="Spatafora J."/>
            <person name="Crous P."/>
            <person name="Grigoriev I."/>
        </authorList>
    </citation>
    <scope>NUCLEOTIDE SEQUENCE</scope>
    <source>
        <strain evidence="2">CBS 379.55</strain>
    </source>
</reference>
<name>A0A6A6JT51_WESOR</name>
<dbReference type="InterPro" id="IPR051412">
    <property type="entry name" value="Formin_Homology_Diaphanous_sf"/>
</dbReference>